<keyword evidence="3" id="KW-0732">Signal</keyword>
<proteinExistence type="predicted"/>
<name>A0A9X2XWF8_9BACT</name>
<evidence type="ECO:0000256" key="3">
    <source>
        <dbReference type="SAM" id="SignalP"/>
    </source>
</evidence>
<dbReference type="GO" id="GO:0016798">
    <property type="term" value="F:hydrolase activity, acting on glycosyl bonds"/>
    <property type="evidence" value="ECO:0007669"/>
    <property type="project" value="UniProtKB-KW"/>
</dbReference>
<dbReference type="Proteomes" id="UP001155483">
    <property type="component" value="Unassembled WGS sequence"/>
</dbReference>
<reference evidence="5" key="1">
    <citation type="submission" date="2022-09" db="EMBL/GenBank/DDBJ databases">
        <authorList>
            <person name="Yuan C."/>
            <person name="Ke Z."/>
        </authorList>
    </citation>
    <scope>NUCLEOTIDE SEQUENCE</scope>
    <source>
        <strain evidence="5">LB-8</strain>
    </source>
</reference>
<sequence length="722" mass="83825">MKRVLLLITLAFFFLNHSAFSQTFDLIFDPSLPQSTYAAERLKNSLLHHGYALQKEQAEYQISLDTSDHQLGTEAFSIQLEGKKIIIHGGDARGLIYGALSLAEDINNGIRLQQIKPKSERPNLMFRGIKFDLPWDTYRHSYALDLHQETCKDLNYWKEFLDMMVENRFNALTLWNLHPYTYLIRPKNFPEASPFHEKEMKEWQHLFRSIFQMARERGIDTYLVPFNIFVSPEFSKAYHVAMDNLQHDYFVKGDTSEIIKRYTRECVAQVLQEYPDLTGFGLTLGEGMGGMTPQQREDWMEETIIEGMRMAKRKSKLIHRIPFSSTSGSLGPTSIETEKLTRKRIEEQGALDFIEGPVWADLKYNWSHAHSTPKLVKVHGGKLYDTYFTPEPKEYKIIWTARNEDFFCLRWSVPDFIRKHIATNNQSYVGGYLIGSETYIPAKDYFTRINTGVDWKYAFQRQWLFYKLWGRLLYNPSTPDEVFSAEFIKRYGKQAASLLEANALAGTTPLRLASSFDFTWDFTLYSEGFMALDNTTRRAEYISIDRLINQPPTDPDFISIKDYVAIITTGGTFDSNKITPLILASMLEKDCHKALELVKKINTSRNASLMYEVADVKAWSNLGLHFAEKLRGGVALQIYRVKGGEENKNNAVKHLKNALSFWDKVIDITRPLYNDMPLVHFSESDNKNWKENDHLRFHWEKLRPDVARDIETARNTKEYVAK</sequence>
<evidence type="ECO:0000313" key="5">
    <source>
        <dbReference type="EMBL" id="MCU7550165.1"/>
    </source>
</evidence>
<dbReference type="Gene3D" id="3.30.379.10">
    <property type="entry name" value="Chitobiase/beta-hexosaminidase domain 2-like"/>
    <property type="match status" value="1"/>
</dbReference>
<comment type="caution">
    <text evidence="5">The sequence shown here is derived from an EMBL/GenBank/DDBJ whole genome shotgun (WGS) entry which is preliminary data.</text>
</comment>
<reference evidence="5" key="2">
    <citation type="submission" date="2023-04" db="EMBL/GenBank/DDBJ databases">
        <title>Paracnuella aquatica gen. nov., sp. nov., a member of the family Chitinophagaceae isolated from a hot spring.</title>
        <authorList>
            <person name="Wang C."/>
        </authorList>
    </citation>
    <scope>NUCLEOTIDE SEQUENCE</scope>
    <source>
        <strain evidence="5">LB-8</strain>
    </source>
</reference>
<keyword evidence="2" id="KW-0326">Glycosidase</keyword>
<dbReference type="InterPro" id="IPR029018">
    <property type="entry name" value="Hex-like_dom2"/>
</dbReference>
<dbReference type="Pfam" id="PF02838">
    <property type="entry name" value="Glyco_hydro_20b"/>
    <property type="match status" value="1"/>
</dbReference>
<dbReference type="AlphaFoldDB" id="A0A9X2XWF8"/>
<evidence type="ECO:0000256" key="2">
    <source>
        <dbReference type="ARBA" id="ARBA00023295"/>
    </source>
</evidence>
<organism evidence="5 6">
    <name type="scientific">Paraflavisolibacter caeni</name>
    <dbReference type="NCBI Taxonomy" id="2982496"/>
    <lineage>
        <taxon>Bacteria</taxon>
        <taxon>Pseudomonadati</taxon>
        <taxon>Bacteroidota</taxon>
        <taxon>Chitinophagia</taxon>
        <taxon>Chitinophagales</taxon>
        <taxon>Chitinophagaceae</taxon>
        <taxon>Paraflavisolibacter</taxon>
    </lineage>
</organism>
<evidence type="ECO:0000256" key="1">
    <source>
        <dbReference type="ARBA" id="ARBA00022801"/>
    </source>
</evidence>
<evidence type="ECO:0000259" key="4">
    <source>
        <dbReference type="Pfam" id="PF02838"/>
    </source>
</evidence>
<protein>
    <recommendedName>
        <fullName evidence="4">Beta-hexosaminidase bacterial type N-terminal domain-containing protein</fullName>
    </recommendedName>
</protein>
<gene>
    <name evidence="5" type="ORF">OCK74_13660</name>
</gene>
<dbReference type="GO" id="GO:0005975">
    <property type="term" value="P:carbohydrate metabolic process"/>
    <property type="evidence" value="ECO:0007669"/>
    <property type="project" value="UniProtKB-ARBA"/>
</dbReference>
<evidence type="ECO:0000313" key="6">
    <source>
        <dbReference type="Proteomes" id="UP001155483"/>
    </source>
</evidence>
<keyword evidence="1" id="KW-0378">Hydrolase</keyword>
<keyword evidence="6" id="KW-1185">Reference proteome</keyword>
<dbReference type="SUPFAM" id="SSF55545">
    <property type="entry name" value="beta-N-acetylhexosaminidase-like domain"/>
    <property type="match status" value="1"/>
</dbReference>
<dbReference type="EMBL" id="JAOTIF010000010">
    <property type="protein sequence ID" value="MCU7550165.1"/>
    <property type="molecule type" value="Genomic_DNA"/>
</dbReference>
<feature type="signal peptide" evidence="3">
    <location>
        <begin position="1"/>
        <end position="21"/>
    </location>
</feature>
<feature type="domain" description="Beta-hexosaminidase bacterial type N-terminal" evidence="4">
    <location>
        <begin position="20"/>
        <end position="103"/>
    </location>
</feature>
<accession>A0A9X2XWF8</accession>
<dbReference type="InterPro" id="IPR015882">
    <property type="entry name" value="HEX_bac_N"/>
</dbReference>
<feature type="chain" id="PRO_5040828636" description="Beta-hexosaminidase bacterial type N-terminal domain-containing protein" evidence="3">
    <location>
        <begin position="22"/>
        <end position="722"/>
    </location>
</feature>
<dbReference type="RefSeq" id="WP_279297604.1">
    <property type="nucleotide sequence ID" value="NZ_JAOTIF010000010.1"/>
</dbReference>